<dbReference type="InterPro" id="IPR052235">
    <property type="entry name" value="Nephronectin_domain"/>
</dbReference>
<dbReference type="PROSITE" id="PS01187">
    <property type="entry name" value="EGF_CA"/>
    <property type="match status" value="3"/>
</dbReference>
<keyword evidence="8 11" id="KW-0472">Membrane</keyword>
<dbReference type="CDD" id="cd00054">
    <property type="entry name" value="EGF_CA"/>
    <property type="match status" value="5"/>
</dbReference>
<dbReference type="PROSITE" id="PS01186">
    <property type="entry name" value="EGF_2"/>
    <property type="match status" value="3"/>
</dbReference>
<feature type="domain" description="EGF-like" evidence="12">
    <location>
        <begin position="431"/>
        <end position="471"/>
    </location>
</feature>
<evidence type="ECO:0000313" key="13">
    <source>
        <dbReference type="EMBL" id="CAG5104817.1"/>
    </source>
</evidence>
<dbReference type="Proteomes" id="UP001158576">
    <property type="component" value="Chromosome 1"/>
</dbReference>
<evidence type="ECO:0000256" key="6">
    <source>
        <dbReference type="ARBA" id="ARBA00022737"/>
    </source>
</evidence>
<dbReference type="InterPro" id="IPR046791">
    <property type="entry name" value="Polycystin_dom"/>
</dbReference>
<keyword evidence="6" id="KW-0677">Repeat</keyword>
<evidence type="ECO:0000256" key="8">
    <source>
        <dbReference type="ARBA" id="ARBA00023136"/>
    </source>
</evidence>
<sequence length="1583" mass="180684">MADFVRGQVTTWTLDVSELPESCLQNINQIVIREKSGDGWTPEWLAITTVDSIACETTKYLYEVFVSSSYFDPAYASFVRNFIYQTFEDLPFCEDPCAWRETCTTFVDSCAITPAQNNLRATFKAALNYKFSVDVLCGHSSYWAWRNIIEVNKEYSQTNNAAGYRQFAIYSVKDSPDLEITVNDPTKNEQRLRFYRSCVSGEWNTYSVIVRQVPDSLTTLRYVLRIDAVEVANGTYDVSQAYAIGDLYAMVSNNYDATSAQNEVRNFYFQRFEDRNIFQMANIAWIEKSNIVDQSFDPAYFGLQKSIKGQAGAWHYFSIHQREIQPGKLLRTFKHNDIIYHEDLSYTPDALYDRTIYAHLFYDRTTSGELAGIRNFYLETIDSCVELCDNLTRCTTKGCSNSESGIVCTCPSGYQSLNTVENDCDNYHCFDTDECLDQNSCPSANEICENTIGSFLCNCMNGFLRKNGACEDINECEIETHNCPVFSTCKNLNGSFECFCNPGFLEETCSGFSNCQNLECVDEDECSLEPCDQNMICSNTIGSYSCDCVDGMKMVAGGCSDIDECEEENACPEYSICKNFERSFECFCQAGFDGGFCFGEQQCSNFTCFDIDECESGEHLCEEICINTIGSFTCSCPVPMRQVDLFKCEDVSFDGNKMTEMEDEELQKMMENELGSIHEKMQLALKFTNDSKLVSEAIGEASARTGNLLSNLLAPKTGDDSFLKEIGSSSVDLLLEKSESIVSIRTGLNSLLEAISDDSPSTEFIVFGENISIPILYGESRSRKNGLLAEIKFNPFIYSDDDLRLANQVLYSSNFEGYAQMRFKQEPKTIEKSLLPGQGEVVRFDLENNEDFFVFFDFDESIYVDVFVDFWYKPDPKLLSYRHHVTLPSFKNASELSATKCTVNVCSGDPYGIHFEKKEVELCFSRQKCSIFILIKSNPLQKDDEKKEETKIKITSVSASCVTEKSQKWNRDFCAVMSDSTAENIKCSCEISSGDKITSRAGGFTTVADYYTVFVNKIITVSMKLFPVLLGFLWMANQGELEYTFLEKSESYENGLYQKLTKSVLDRKAITNLVYRSKHKTDFYITLRRFISYLFLTLSLYGLSTVILPTEKYYLDKNFRDKISIVPSQTQLNVSSTWDLIQDEIVPLIHSGNLSNGEKASVKDKAYARDSVNFRLGPASLIQHRDQCGFFTTYWNPQLNVTERVIEKVKKSPLLSSYFSKTKSFLSSDIFLQTPSRLSRSTCAFTSILGTSKESADYMTNYLRKNAWFDQNTKLLIFEQSFLNMNINAFAQFRVVFEFAEGGAIIPSLTIQQLKNVELTDYTFSFNLIVFIALLLYETIEIFSILRKREVSFLSLYKIMLTMIDVVILAFIILRSNYLSEAIDNFNLDPKGAPTFSKVFLIQHHFISLVAMSLFLHSFLLIHILSTLNAVRQYKSILKQLKRTLAPFVLALLPIQFGLSSVVFLIFRYSSFIFRSLWKTFFVIIWQGYLKPSDMRVEVDELPDPNWRLLAKFIYFALNLSMMYLTMNVIVAIICDTNQSVKEDELELDWLSLVSEKIKKLRRKAAPKKMNNMKSINRRETYS</sequence>
<evidence type="ECO:0000256" key="9">
    <source>
        <dbReference type="ARBA" id="ARBA00023157"/>
    </source>
</evidence>
<feature type="transmembrane region" description="Helical" evidence="11">
    <location>
        <begin position="1352"/>
        <end position="1374"/>
    </location>
</feature>
<dbReference type="Gene3D" id="2.10.25.10">
    <property type="entry name" value="Laminin"/>
    <property type="match status" value="5"/>
</dbReference>
<keyword evidence="9 10" id="KW-1015">Disulfide bond</keyword>
<evidence type="ECO:0000256" key="4">
    <source>
        <dbReference type="ARBA" id="ARBA00022692"/>
    </source>
</evidence>
<name>A0ABN7SUN1_OIKDI</name>
<dbReference type="PROSITE" id="PS00022">
    <property type="entry name" value="EGF_1"/>
    <property type="match status" value="1"/>
</dbReference>
<evidence type="ECO:0000256" key="11">
    <source>
        <dbReference type="SAM" id="Phobius"/>
    </source>
</evidence>
<comment type="subcellular location">
    <subcellularLocation>
        <location evidence="1">Membrane</location>
        <topology evidence="1">Multi-pass membrane protein</topology>
    </subcellularLocation>
</comment>
<evidence type="ECO:0000313" key="14">
    <source>
        <dbReference type="Proteomes" id="UP001158576"/>
    </source>
</evidence>
<dbReference type="Pfam" id="PF20519">
    <property type="entry name" value="Polycystin_dom"/>
    <property type="match status" value="1"/>
</dbReference>
<evidence type="ECO:0000256" key="10">
    <source>
        <dbReference type="PROSITE-ProRule" id="PRU00076"/>
    </source>
</evidence>
<dbReference type="InterPro" id="IPR000152">
    <property type="entry name" value="EGF-type_Asp/Asn_hydroxyl_site"/>
</dbReference>
<evidence type="ECO:0000256" key="7">
    <source>
        <dbReference type="ARBA" id="ARBA00022989"/>
    </source>
</evidence>
<evidence type="ECO:0000256" key="1">
    <source>
        <dbReference type="ARBA" id="ARBA00004141"/>
    </source>
</evidence>
<comment type="caution">
    <text evidence="10">Lacks conserved residue(s) required for the propagation of feature annotation.</text>
</comment>
<feature type="disulfide bond" evidence="10">
    <location>
        <begin position="588"/>
        <end position="597"/>
    </location>
</feature>
<dbReference type="EMBL" id="OU015566">
    <property type="protein sequence ID" value="CAG5104817.1"/>
    <property type="molecule type" value="Genomic_DNA"/>
</dbReference>
<dbReference type="SUPFAM" id="SSF57196">
    <property type="entry name" value="EGF/Laminin"/>
    <property type="match status" value="5"/>
</dbReference>
<feature type="domain" description="EGF-like" evidence="12">
    <location>
        <begin position="522"/>
        <end position="560"/>
    </location>
</feature>
<evidence type="ECO:0000256" key="3">
    <source>
        <dbReference type="ARBA" id="ARBA00022536"/>
    </source>
</evidence>
<evidence type="ECO:0000259" key="12">
    <source>
        <dbReference type="PROSITE" id="PS50026"/>
    </source>
</evidence>
<dbReference type="PANTHER" id="PTHR24050:SF28">
    <property type="entry name" value="UROMODULIN-LIKE"/>
    <property type="match status" value="1"/>
</dbReference>
<protein>
    <submittedName>
        <fullName evidence="13">Oidioi.mRNA.OKI2018_I69.chr1.g1570.t1.cds</fullName>
    </submittedName>
</protein>
<feature type="transmembrane region" description="Helical" evidence="11">
    <location>
        <begin position="1509"/>
        <end position="1535"/>
    </location>
</feature>
<dbReference type="InterPro" id="IPR018097">
    <property type="entry name" value="EGF_Ca-bd_CS"/>
</dbReference>
<keyword evidence="3 10" id="KW-0245">EGF-like domain</keyword>
<feature type="domain" description="EGF-like" evidence="12">
    <location>
        <begin position="472"/>
        <end position="510"/>
    </location>
</feature>
<feature type="transmembrane region" description="Helical" evidence="11">
    <location>
        <begin position="1445"/>
        <end position="1467"/>
    </location>
</feature>
<keyword evidence="14" id="KW-1185">Reference proteome</keyword>
<gene>
    <name evidence="13" type="ORF">OKIOD_LOCUS10335</name>
</gene>
<feature type="transmembrane region" description="Helical" evidence="11">
    <location>
        <begin position="1324"/>
        <end position="1346"/>
    </location>
</feature>
<dbReference type="InterPro" id="IPR049883">
    <property type="entry name" value="NOTCH1_EGF-like"/>
</dbReference>
<evidence type="ECO:0000256" key="5">
    <source>
        <dbReference type="ARBA" id="ARBA00022729"/>
    </source>
</evidence>
<dbReference type="InterPro" id="IPR000742">
    <property type="entry name" value="EGF"/>
</dbReference>
<keyword evidence="5" id="KW-0732">Signal</keyword>
<accession>A0ABN7SUN1</accession>
<dbReference type="PANTHER" id="PTHR24050">
    <property type="entry name" value="PA14 DOMAIN-CONTAINING PROTEIN"/>
    <property type="match status" value="1"/>
</dbReference>
<dbReference type="PROSITE" id="PS50026">
    <property type="entry name" value="EGF_3"/>
    <property type="match status" value="4"/>
</dbReference>
<feature type="disulfide bond" evidence="10">
    <location>
        <begin position="500"/>
        <end position="509"/>
    </location>
</feature>
<keyword evidence="7 11" id="KW-1133">Transmembrane helix</keyword>
<dbReference type="PROSITE" id="PS00010">
    <property type="entry name" value="ASX_HYDROXYL"/>
    <property type="match status" value="5"/>
</dbReference>
<evidence type="ECO:0000256" key="2">
    <source>
        <dbReference type="ARBA" id="ARBA00007200"/>
    </source>
</evidence>
<comment type="similarity">
    <text evidence="2">Belongs to the polycystin family.</text>
</comment>
<feature type="transmembrane region" description="Helical" evidence="11">
    <location>
        <begin position="1406"/>
        <end position="1425"/>
    </location>
</feature>
<proteinExistence type="inferred from homology"/>
<reference evidence="13 14" key="1">
    <citation type="submission" date="2021-04" db="EMBL/GenBank/DDBJ databases">
        <authorList>
            <person name="Bliznina A."/>
        </authorList>
    </citation>
    <scope>NUCLEOTIDE SEQUENCE [LARGE SCALE GENOMIC DNA]</scope>
</reference>
<keyword evidence="4 11" id="KW-0812">Transmembrane</keyword>
<dbReference type="SMART" id="SM00179">
    <property type="entry name" value="EGF_CA"/>
    <property type="match status" value="5"/>
</dbReference>
<organism evidence="13 14">
    <name type="scientific">Oikopleura dioica</name>
    <name type="common">Tunicate</name>
    <dbReference type="NCBI Taxonomy" id="34765"/>
    <lineage>
        <taxon>Eukaryota</taxon>
        <taxon>Metazoa</taxon>
        <taxon>Chordata</taxon>
        <taxon>Tunicata</taxon>
        <taxon>Appendicularia</taxon>
        <taxon>Copelata</taxon>
        <taxon>Oikopleuridae</taxon>
        <taxon>Oikopleura</taxon>
    </lineage>
</organism>
<dbReference type="Pfam" id="PF07645">
    <property type="entry name" value="EGF_CA"/>
    <property type="match status" value="5"/>
</dbReference>
<dbReference type="SMART" id="SM00181">
    <property type="entry name" value="EGF"/>
    <property type="match status" value="6"/>
</dbReference>
<feature type="domain" description="EGF-like" evidence="12">
    <location>
        <begin position="561"/>
        <end position="598"/>
    </location>
</feature>
<dbReference type="InterPro" id="IPR001881">
    <property type="entry name" value="EGF-like_Ca-bd_dom"/>
</dbReference>